<evidence type="ECO:0000313" key="2">
    <source>
        <dbReference type="EMBL" id="AUH32567.1"/>
    </source>
</evidence>
<keyword evidence="1" id="KW-1133">Transmembrane helix</keyword>
<name>A0A2K9EGW8_9RHOB</name>
<dbReference type="KEGG" id="paro:CUV01_03490"/>
<sequence>MDVRTATVDLVSTIPLWITWCQTTLTEGFLEGSKQMTLETLIIFAIAVAIVGYLAWRSWR</sequence>
<evidence type="ECO:0000256" key="1">
    <source>
        <dbReference type="SAM" id="Phobius"/>
    </source>
</evidence>
<protein>
    <submittedName>
        <fullName evidence="2">Uncharacterized protein</fullName>
    </submittedName>
</protein>
<keyword evidence="1" id="KW-0812">Transmembrane</keyword>
<proteinExistence type="predicted"/>
<gene>
    <name evidence="2" type="ORF">CUV01_03490</name>
</gene>
<evidence type="ECO:0000313" key="3">
    <source>
        <dbReference type="Proteomes" id="UP000233742"/>
    </source>
</evidence>
<accession>A0A2K9EGW8</accession>
<dbReference type="EMBL" id="CP025408">
    <property type="protein sequence ID" value="AUH32567.1"/>
    <property type="molecule type" value="Genomic_DNA"/>
</dbReference>
<feature type="transmembrane region" description="Helical" evidence="1">
    <location>
        <begin position="36"/>
        <end position="56"/>
    </location>
</feature>
<keyword evidence="3" id="KW-1185">Reference proteome</keyword>
<organism evidence="2 3">
    <name type="scientific">Paracoccus tegillarcae</name>
    <dbReference type="NCBI Taxonomy" id="1529068"/>
    <lineage>
        <taxon>Bacteria</taxon>
        <taxon>Pseudomonadati</taxon>
        <taxon>Pseudomonadota</taxon>
        <taxon>Alphaproteobacteria</taxon>
        <taxon>Rhodobacterales</taxon>
        <taxon>Paracoccaceae</taxon>
        <taxon>Paracoccus</taxon>
    </lineage>
</organism>
<keyword evidence="1" id="KW-0472">Membrane</keyword>
<dbReference type="Proteomes" id="UP000233742">
    <property type="component" value="Chromosome"/>
</dbReference>
<dbReference type="AlphaFoldDB" id="A0A2K9EGW8"/>
<dbReference type="RefSeq" id="WP_101459242.1">
    <property type="nucleotide sequence ID" value="NZ_CP025408.1"/>
</dbReference>
<reference evidence="2 3" key="1">
    <citation type="submission" date="2017-12" db="EMBL/GenBank/DDBJ databases">
        <authorList>
            <person name="Hurst M.R.H."/>
        </authorList>
    </citation>
    <scope>NUCLEOTIDE SEQUENCE [LARGE SCALE GENOMIC DNA]</scope>
    <source>
        <strain evidence="2 3">BM15</strain>
    </source>
</reference>